<comment type="caution">
    <text evidence="3">The sequence shown here is derived from an EMBL/GenBank/DDBJ whole genome shotgun (WGS) entry which is preliminary data.</text>
</comment>
<protein>
    <submittedName>
        <fullName evidence="3">DUF4424 domain-containing protein</fullName>
    </submittedName>
</protein>
<feature type="chain" id="PRO_5024417191" evidence="1">
    <location>
        <begin position="19"/>
        <end position="318"/>
    </location>
</feature>
<reference evidence="3 4" key="1">
    <citation type="submission" date="2019-09" db="EMBL/GenBank/DDBJ databases">
        <title>Draft genome sequence of Acinetobacter tandoii W4-4-4 isolated from environmental water sample.</title>
        <authorList>
            <person name="Wee S.K."/>
            <person name="Yan B."/>
            <person name="Mustaffa S.B."/>
            <person name="Yap E.P.H."/>
        </authorList>
    </citation>
    <scope>NUCLEOTIDE SEQUENCE [LARGE SCALE GENOMIC DNA]</scope>
    <source>
        <strain evidence="3 4">W4-4-4</strain>
    </source>
</reference>
<evidence type="ECO:0000313" key="4">
    <source>
        <dbReference type="Proteomes" id="UP000325788"/>
    </source>
</evidence>
<dbReference type="RefSeq" id="WP_151503761.1">
    <property type="nucleotide sequence ID" value="NZ_VXLD01000001.1"/>
</dbReference>
<evidence type="ECO:0000259" key="2">
    <source>
        <dbReference type="Pfam" id="PF14415"/>
    </source>
</evidence>
<dbReference type="Pfam" id="PF14415">
    <property type="entry name" value="DUF4424"/>
    <property type="match status" value="1"/>
</dbReference>
<keyword evidence="1" id="KW-0732">Signal</keyword>
<feature type="domain" description="DUF4424" evidence="2">
    <location>
        <begin position="18"/>
        <end position="310"/>
    </location>
</feature>
<proteinExistence type="predicted"/>
<dbReference type="Proteomes" id="UP000325788">
    <property type="component" value="Unassembled WGS sequence"/>
</dbReference>
<evidence type="ECO:0000256" key="1">
    <source>
        <dbReference type="SAM" id="SignalP"/>
    </source>
</evidence>
<name>A0A5N4WQJ3_9GAMM</name>
<accession>A0A5N4WQJ3</accession>
<gene>
    <name evidence="3" type="ORF">F4W09_01275</name>
</gene>
<dbReference type="Gene3D" id="2.60.40.3680">
    <property type="match status" value="1"/>
</dbReference>
<dbReference type="InterPro" id="IPR025538">
    <property type="entry name" value="DUF4424"/>
</dbReference>
<dbReference type="EMBL" id="VXLD01000001">
    <property type="protein sequence ID" value="KAB1859781.1"/>
    <property type="molecule type" value="Genomic_DNA"/>
</dbReference>
<feature type="signal peptide" evidence="1">
    <location>
        <begin position="1"/>
        <end position="18"/>
    </location>
</feature>
<sequence length="318" mass="36371">MKWGYGLGLLCLCGWVNANDSTGFVATGGVQYLKNPKISMQSEDLFVSKKQIRVDYQFKNLTDQDIQETVLFPLPRVGSSRESDFANTEHLLQSFKIQANGKSIQPQQHVRAFLPTLTKQGEVNWEADPIDVTSALKKCGFTEHDLMYPWNMQQDVDYSGRMFACKEPQVQQLLKPYQAGDEIYWEAQVIYSWQQNFKANSTTRIQHQYAPLVGGSVSLYPEEDEKTYCMDQHFKAGLAKAKAQHAPYQALSYILTTGANWAKPIADFKLTVERDAGELVSFCWDGEVKKISPTRFEMRKKNFLPKRDLDLIFVHVRS</sequence>
<organism evidence="3 4">
    <name type="scientific">Acinetobacter tandoii</name>
    <dbReference type="NCBI Taxonomy" id="202954"/>
    <lineage>
        <taxon>Bacteria</taxon>
        <taxon>Pseudomonadati</taxon>
        <taxon>Pseudomonadota</taxon>
        <taxon>Gammaproteobacteria</taxon>
        <taxon>Moraxellales</taxon>
        <taxon>Moraxellaceae</taxon>
        <taxon>Acinetobacter</taxon>
    </lineage>
</organism>
<evidence type="ECO:0000313" key="3">
    <source>
        <dbReference type="EMBL" id="KAB1859781.1"/>
    </source>
</evidence>
<dbReference type="AlphaFoldDB" id="A0A5N4WQJ3"/>